<dbReference type="Pfam" id="PF13328">
    <property type="entry name" value="HD_4"/>
    <property type="match status" value="1"/>
</dbReference>
<comment type="function">
    <text evidence="6">In eubacteria ppGpp (guanosine 3'-diphosphate 5'-diphosphate) is a mediator of the stringent response that coordinates a variety of cellular activities in response to changes in nutritional abundance.</text>
</comment>
<evidence type="ECO:0000313" key="9">
    <source>
        <dbReference type="EMBL" id="MFK2877330.1"/>
    </source>
</evidence>
<keyword evidence="10" id="KW-1185">Reference proteome</keyword>
<dbReference type="CDD" id="cd05399">
    <property type="entry name" value="NT_Rel-Spo_like"/>
    <property type="match status" value="1"/>
</dbReference>
<evidence type="ECO:0000256" key="5">
    <source>
        <dbReference type="ARBA" id="ARBA00033308"/>
    </source>
</evidence>
<reference evidence="9 10" key="1">
    <citation type="submission" date="2020-10" db="EMBL/GenBank/DDBJ databases">
        <title>Phylogeny of dyella-like bacteria.</title>
        <authorList>
            <person name="Fu J."/>
        </authorList>
    </citation>
    <scope>NUCLEOTIDE SEQUENCE [LARGE SCALE GENOMIC DNA]</scope>
    <source>
        <strain evidence="9 10">KACC 19113</strain>
    </source>
</reference>
<dbReference type="InterPro" id="IPR007685">
    <property type="entry name" value="RelA_SpoT"/>
</dbReference>
<dbReference type="InterPro" id="IPR012676">
    <property type="entry name" value="TGS-like"/>
</dbReference>
<comment type="caution">
    <text evidence="9">The sequence shown here is derived from an EMBL/GenBank/DDBJ whole genome shotgun (WGS) entry which is preliminary data.</text>
</comment>
<evidence type="ECO:0000256" key="4">
    <source>
        <dbReference type="ARBA" id="ARBA00032407"/>
    </source>
</evidence>
<accession>A0ABW8J4Z8</accession>
<dbReference type="Pfam" id="PF13291">
    <property type="entry name" value="ACT_4"/>
    <property type="match status" value="1"/>
</dbReference>
<evidence type="ECO:0000259" key="8">
    <source>
        <dbReference type="PROSITE" id="PS51880"/>
    </source>
</evidence>
<evidence type="ECO:0000256" key="1">
    <source>
        <dbReference type="ARBA" id="ARBA00019852"/>
    </source>
</evidence>
<protein>
    <recommendedName>
        <fullName evidence="1">GTP pyrophosphokinase</fullName>
    </recommendedName>
    <alternativeName>
        <fullName evidence="4">(p)ppGpp synthase</fullName>
    </alternativeName>
    <alternativeName>
        <fullName evidence="3">ATP:GTP 3'-pyrophosphotransferase</fullName>
    </alternativeName>
    <alternativeName>
        <fullName evidence="5">ppGpp synthase I</fullName>
    </alternativeName>
</protein>
<proteinExistence type="inferred from homology"/>
<dbReference type="Gene3D" id="3.30.460.10">
    <property type="entry name" value="Beta Polymerase, domain 2"/>
    <property type="match status" value="1"/>
</dbReference>
<dbReference type="Gene3D" id="3.10.20.30">
    <property type="match status" value="1"/>
</dbReference>
<evidence type="ECO:0000256" key="6">
    <source>
        <dbReference type="RuleBase" id="RU003847"/>
    </source>
</evidence>
<dbReference type="SUPFAM" id="SSF109604">
    <property type="entry name" value="HD-domain/PDEase-like"/>
    <property type="match status" value="1"/>
</dbReference>
<sequence length="713" mass="79474">MHTPTPPARLQAWRDRAGVLSPALNAAVEACLARPVDQAECADVLDLLTMMGCDASTLAAALWFALSRADAALWQAEAPRLPQEVRRLVEGQQAAEQVWALHAQRTQDGGSEGLRRLLLAIIRDLRVVFVLLARQLARLRAATALPEAERTELARLTRDIHAPLANRLGIWQLKWELEDLAFRHLQPDTYKRIARLLDERRTDREAFIRESLDELGRALADAGIRAELAGRPKHIYSIWKKMQRKELEFGELYDIRAVRVLVDTVADCYAALGVVHTLWPHLPREFDDYLARPKDNGYRSLHTAVIGPRDKTLEVQIRTHEMHRANELGVAAHWRYKEGSGADAEFEAKIAWMRKLLETRSDDEGTLAANLRTELMEDRVYLLTPRGEVVDLPHGGTVLDFAYHVHTEVGHRCRGAKVNGRIVPLTFQPQSGDRVEILTAKQAEPSRDWLSPHHGYLNSARARDKVRAWFRRLAHDANLAVGRAMFERELKRLALPEVDLAKLPAHFHLKTQDELLVALALNEISAGQIARALQEAAQPLESDDAIMPVATVRPAPTRDPGALSIEGIGNLLTTLARCCQPLPGDPVRGFITRGRGVSVHRADCASLARLARRDPDRVIEVAWGKANAQAYEVDVELRGYDRKGLQKDVAGVISNAGTPILASSSRAIAKSGEVEMRFALRVRDFEQLSTLLGRLVALPNVLEARRIGSARAS</sequence>
<dbReference type="Pfam" id="PF02824">
    <property type="entry name" value="TGS"/>
    <property type="match status" value="1"/>
</dbReference>
<comment type="similarity">
    <text evidence="6">Belongs to the relA/spoT family.</text>
</comment>
<dbReference type="EMBL" id="JADIKK010000008">
    <property type="protein sequence ID" value="MFK2877330.1"/>
    <property type="molecule type" value="Genomic_DNA"/>
</dbReference>
<dbReference type="PROSITE" id="PS51880">
    <property type="entry name" value="TGS"/>
    <property type="match status" value="1"/>
</dbReference>
<dbReference type="PANTHER" id="PTHR21262:SF31">
    <property type="entry name" value="GTP PYROPHOSPHOKINASE"/>
    <property type="match status" value="1"/>
</dbReference>
<dbReference type="InterPro" id="IPR033655">
    <property type="entry name" value="TGS_RelA/SpoT"/>
</dbReference>
<evidence type="ECO:0000313" key="10">
    <source>
        <dbReference type="Proteomes" id="UP001620339"/>
    </source>
</evidence>
<feature type="domain" description="TGS" evidence="8">
    <location>
        <begin position="376"/>
        <end position="439"/>
    </location>
</feature>
<organism evidence="9 10">
    <name type="scientific">Rhodanobacter hydrolyticus</name>
    <dbReference type="NCBI Taxonomy" id="2250595"/>
    <lineage>
        <taxon>Bacteria</taxon>
        <taxon>Pseudomonadati</taxon>
        <taxon>Pseudomonadota</taxon>
        <taxon>Gammaproteobacteria</taxon>
        <taxon>Lysobacterales</taxon>
        <taxon>Rhodanobacteraceae</taxon>
        <taxon>Rhodanobacter</taxon>
    </lineage>
</organism>
<gene>
    <name evidence="9" type="ORF">ISP25_09650</name>
</gene>
<dbReference type="InterPro" id="IPR045865">
    <property type="entry name" value="ACT-like_dom_sf"/>
</dbReference>
<dbReference type="RefSeq" id="WP_404613507.1">
    <property type="nucleotide sequence ID" value="NZ_JADIKK010000008.1"/>
</dbReference>
<dbReference type="InterPro" id="IPR004095">
    <property type="entry name" value="TGS"/>
</dbReference>
<dbReference type="PROSITE" id="PS51671">
    <property type="entry name" value="ACT"/>
    <property type="match status" value="1"/>
</dbReference>
<dbReference type="PANTHER" id="PTHR21262">
    <property type="entry name" value="GUANOSINE-3',5'-BIS DIPHOSPHATE 3'-PYROPHOSPHOHYDROLASE"/>
    <property type="match status" value="1"/>
</dbReference>
<dbReference type="Gene3D" id="1.10.3210.10">
    <property type="entry name" value="Hypothetical protein af1432"/>
    <property type="match status" value="1"/>
</dbReference>
<comment type="pathway">
    <text evidence="2">Purine metabolism.</text>
</comment>
<dbReference type="CDD" id="cd04876">
    <property type="entry name" value="ACT_RelA-SpoT"/>
    <property type="match status" value="1"/>
</dbReference>
<dbReference type="Pfam" id="PF04607">
    <property type="entry name" value="RelA_SpoT"/>
    <property type="match status" value="1"/>
</dbReference>
<dbReference type="SUPFAM" id="SSF55021">
    <property type="entry name" value="ACT-like"/>
    <property type="match status" value="1"/>
</dbReference>
<evidence type="ECO:0000256" key="3">
    <source>
        <dbReference type="ARBA" id="ARBA00029754"/>
    </source>
</evidence>
<dbReference type="InterPro" id="IPR043519">
    <property type="entry name" value="NT_sf"/>
</dbReference>
<dbReference type="SMART" id="SM00954">
    <property type="entry name" value="RelA_SpoT"/>
    <property type="match status" value="1"/>
</dbReference>
<evidence type="ECO:0000256" key="2">
    <source>
        <dbReference type="ARBA" id="ARBA00025704"/>
    </source>
</evidence>
<evidence type="ECO:0000259" key="7">
    <source>
        <dbReference type="PROSITE" id="PS51671"/>
    </source>
</evidence>
<dbReference type="SUPFAM" id="SSF81301">
    <property type="entry name" value="Nucleotidyltransferase"/>
    <property type="match status" value="1"/>
</dbReference>
<name>A0ABW8J4Z8_9GAMM</name>
<feature type="domain" description="ACT" evidence="7">
    <location>
        <begin position="634"/>
        <end position="709"/>
    </location>
</feature>
<dbReference type="CDD" id="cd01668">
    <property type="entry name" value="TGS_RSH"/>
    <property type="match status" value="1"/>
</dbReference>
<dbReference type="InterPro" id="IPR012675">
    <property type="entry name" value="Beta-grasp_dom_sf"/>
</dbReference>
<dbReference type="NCBIfam" id="TIGR00691">
    <property type="entry name" value="spoT_relA"/>
    <property type="match status" value="1"/>
</dbReference>
<dbReference type="Proteomes" id="UP001620339">
    <property type="component" value="Unassembled WGS sequence"/>
</dbReference>
<dbReference type="Gene3D" id="3.30.70.260">
    <property type="match status" value="1"/>
</dbReference>
<dbReference type="SUPFAM" id="SSF81271">
    <property type="entry name" value="TGS-like"/>
    <property type="match status" value="1"/>
</dbReference>
<dbReference type="InterPro" id="IPR002912">
    <property type="entry name" value="ACT_dom"/>
</dbReference>
<dbReference type="InterPro" id="IPR004811">
    <property type="entry name" value="RelA/Spo_fam"/>
</dbReference>